<evidence type="ECO:0000256" key="8">
    <source>
        <dbReference type="SAM" id="MobiDB-lite"/>
    </source>
</evidence>
<sequence>MEPFELVFECEFNKMPSRWRLCIGIVELQLGDPTCTLFVGFTAIQSFELVFMLNETLEVIFASHAVGGIVGNVLTGLFAQASVANFDGITTIPGGWLDHNYIQLGYQLADSIAALSYSFVMTTIILWIMHFIPFLKMRGNEEGEMEGLDEYDMGEFAYDYVGMEREIGNGDEFDSEGKGREGMTSGGREPHHEHHHLHHVDENSLEKGQ</sequence>
<dbReference type="SUPFAM" id="SSF111352">
    <property type="entry name" value="Ammonium transporter"/>
    <property type="match status" value="1"/>
</dbReference>
<organism evidence="11 12">
    <name type="scientific">Lentinula boryana</name>
    <dbReference type="NCBI Taxonomy" id="40481"/>
    <lineage>
        <taxon>Eukaryota</taxon>
        <taxon>Fungi</taxon>
        <taxon>Dikarya</taxon>
        <taxon>Basidiomycota</taxon>
        <taxon>Agaricomycotina</taxon>
        <taxon>Agaricomycetes</taxon>
        <taxon>Agaricomycetidae</taxon>
        <taxon>Agaricales</taxon>
        <taxon>Marasmiineae</taxon>
        <taxon>Omphalotaceae</taxon>
        <taxon>Lentinula</taxon>
    </lineage>
</organism>
<keyword evidence="3" id="KW-0813">Transport</keyword>
<feature type="transmembrane region" description="Helical" evidence="9">
    <location>
        <begin position="114"/>
        <end position="135"/>
    </location>
</feature>
<feature type="domain" description="Ammonium transporter AmtB-like" evidence="10">
    <location>
        <begin position="41"/>
        <end position="158"/>
    </location>
</feature>
<evidence type="ECO:0000256" key="4">
    <source>
        <dbReference type="ARBA" id="ARBA00022692"/>
    </source>
</evidence>
<name>A0ABQ8PYT4_9AGAR</name>
<dbReference type="EMBL" id="MU790991">
    <property type="protein sequence ID" value="KAJ3991598.1"/>
    <property type="molecule type" value="Genomic_DNA"/>
</dbReference>
<evidence type="ECO:0000256" key="3">
    <source>
        <dbReference type="ARBA" id="ARBA00022448"/>
    </source>
</evidence>
<feature type="region of interest" description="Disordered" evidence="8">
    <location>
        <begin position="170"/>
        <end position="209"/>
    </location>
</feature>
<evidence type="ECO:0000256" key="9">
    <source>
        <dbReference type="SAM" id="Phobius"/>
    </source>
</evidence>
<evidence type="ECO:0000256" key="6">
    <source>
        <dbReference type="ARBA" id="ARBA00023136"/>
    </source>
</evidence>
<dbReference type="PANTHER" id="PTHR43029:SF10">
    <property type="entry name" value="AMMONIUM TRANSPORTER MEP2"/>
    <property type="match status" value="1"/>
</dbReference>
<dbReference type="Proteomes" id="UP001163828">
    <property type="component" value="Unassembled WGS sequence"/>
</dbReference>
<keyword evidence="7" id="KW-0924">Ammonia transport</keyword>
<evidence type="ECO:0000313" key="11">
    <source>
        <dbReference type="EMBL" id="KAJ3991598.1"/>
    </source>
</evidence>
<proteinExistence type="inferred from homology"/>
<dbReference type="InterPro" id="IPR029020">
    <property type="entry name" value="Ammonium/urea_transptr"/>
</dbReference>
<feature type="compositionally biased region" description="Basic and acidic residues" evidence="8">
    <location>
        <begin position="199"/>
        <end position="209"/>
    </location>
</feature>
<evidence type="ECO:0000259" key="10">
    <source>
        <dbReference type="Pfam" id="PF00909"/>
    </source>
</evidence>
<comment type="similarity">
    <text evidence="2">Belongs to the ammonia transporter channel (TC 1.A.11.2) family.</text>
</comment>
<comment type="subcellular location">
    <subcellularLocation>
        <location evidence="1">Membrane</location>
        <topology evidence="1">Multi-pass membrane protein</topology>
    </subcellularLocation>
</comment>
<evidence type="ECO:0000256" key="5">
    <source>
        <dbReference type="ARBA" id="ARBA00022989"/>
    </source>
</evidence>
<dbReference type="Gene3D" id="1.10.3430.10">
    <property type="entry name" value="Ammonium transporter AmtB like domains"/>
    <property type="match status" value="1"/>
</dbReference>
<keyword evidence="6 9" id="KW-0472">Membrane</keyword>
<keyword evidence="4 9" id="KW-0812">Transmembrane</keyword>
<keyword evidence="5 9" id="KW-1133">Transmembrane helix</keyword>
<keyword evidence="12" id="KW-1185">Reference proteome</keyword>
<evidence type="ECO:0000313" key="12">
    <source>
        <dbReference type="Proteomes" id="UP001163828"/>
    </source>
</evidence>
<comment type="caution">
    <text evidence="11">The sequence shown here is derived from an EMBL/GenBank/DDBJ whole genome shotgun (WGS) entry which is preliminary data.</text>
</comment>
<dbReference type="PANTHER" id="PTHR43029">
    <property type="entry name" value="AMMONIUM TRANSPORTER MEP2"/>
    <property type="match status" value="1"/>
</dbReference>
<reference evidence="11" key="1">
    <citation type="submission" date="2022-08" db="EMBL/GenBank/DDBJ databases">
        <authorList>
            <consortium name="DOE Joint Genome Institute"/>
            <person name="Min B."/>
            <person name="Riley R."/>
            <person name="Sierra-Patev S."/>
            <person name="Naranjo-Ortiz M."/>
            <person name="Looney B."/>
            <person name="Konkel Z."/>
            <person name="Slot J.C."/>
            <person name="Sakamoto Y."/>
            <person name="Steenwyk J.L."/>
            <person name="Rokas A."/>
            <person name="Carro J."/>
            <person name="Camarero S."/>
            <person name="Ferreira P."/>
            <person name="Molpeceres G."/>
            <person name="Ruiz-Duenas F.J."/>
            <person name="Serrano A."/>
            <person name="Henrissat B."/>
            <person name="Drula E."/>
            <person name="Hughes K.W."/>
            <person name="Mata J.L."/>
            <person name="Ishikawa N.K."/>
            <person name="Vargas-Isla R."/>
            <person name="Ushijima S."/>
            <person name="Smith C.A."/>
            <person name="Ahrendt S."/>
            <person name="Andreopoulos W."/>
            <person name="He G."/>
            <person name="Labutti K."/>
            <person name="Lipzen A."/>
            <person name="Ng V."/>
            <person name="Sandor L."/>
            <person name="Barry K."/>
            <person name="Martinez A.T."/>
            <person name="Xiao Y."/>
            <person name="Gibbons J.G."/>
            <person name="Terashima K."/>
            <person name="Hibbett D.S."/>
            <person name="Grigoriev I.V."/>
        </authorList>
    </citation>
    <scope>NUCLEOTIDE SEQUENCE</scope>
    <source>
        <strain evidence="11">TFB10827</strain>
    </source>
</reference>
<dbReference type="Pfam" id="PF00909">
    <property type="entry name" value="Ammonium_transp"/>
    <property type="match status" value="1"/>
</dbReference>
<evidence type="ECO:0000256" key="1">
    <source>
        <dbReference type="ARBA" id="ARBA00004141"/>
    </source>
</evidence>
<dbReference type="InterPro" id="IPR024041">
    <property type="entry name" value="NH4_transpt_AmtB-like_dom"/>
</dbReference>
<evidence type="ECO:0000256" key="2">
    <source>
        <dbReference type="ARBA" id="ARBA00005887"/>
    </source>
</evidence>
<accession>A0ABQ8PYT4</accession>
<gene>
    <name evidence="11" type="ORF">F5050DRAFT_1812354</name>
</gene>
<evidence type="ECO:0000256" key="7">
    <source>
        <dbReference type="ARBA" id="ARBA00023177"/>
    </source>
</evidence>
<dbReference type="InterPro" id="IPR001905">
    <property type="entry name" value="Ammonium_transpt"/>
</dbReference>
<protein>
    <submittedName>
        <fullName evidence="11">Ammonium transporter family-domain-containing protein</fullName>
    </submittedName>
</protein>